<feature type="domain" description="PCI" evidence="2">
    <location>
        <begin position="196"/>
        <end position="399"/>
    </location>
</feature>
<dbReference type="SMART" id="SM00088">
    <property type="entry name" value="PINT"/>
    <property type="match status" value="1"/>
</dbReference>
<reference evidence="3 4" key="3">
    <citation type="journal article" date="2016" name="Sci. Rep.">
        <title>Genome-wide diversity and gene expression profiling of Babesia microti isolates identify polymorphic genes that mediate host-pathogen interactions.</title>
        <authorList>
            <person name="Silva J.C."/>
            <person name="Cornillot E."/>
            <person name="McCracken C."/>
            <person name="Usmani-Brown S."/>
            <person name="Dwivedi A."/>
            <person name="Ifeonu O.O."/>
            <person name="Crabtree J."/>
            <person name="Gotia H.T."/>
            <person name="Virji A.Z."/>
            <person name="Reynes C."/>
            <person name="Colinge J."/>
            <person name="Kumar V."/>
            <person name="Lawres L."/>
            <person name="Pazzi J.E."/>
            <person name="Pablo J.V."/>
            <person name="Hung C."/>
            <person name="Brancato J."/>
            <person name="Kumari P."/>
            <person name="Orvis J."/>
            <person name="Tretina K."/>
            <person name="Chibucos M."/>
            <person name="Ott S."/>
            <person name="Sadzewicz L."/>
            <person name="Sengamalay N."/>
            <person name="Shetty A.C."/>
            <person name="Su Q."/>
            <person name="Tallon L."/>
            <person name="Fraser C.M."/>
            <person name="Frutos R."/>
            <person name="Molina D.M."/>
            <person name="Krause P.J."/>
            <person name="Ben Mamoun C."/>
        </authorList>
    </citation>
    <scope>NUCLEOTIDE SEQUENCE [LARGE SCALE GENOMIC DNA]</scope>
    <source>
        <strain evidence="3 4">RI</strain>
    </source>
</reference>
<protein>
    <submittedName>
        <fullName evidence="3">Eukaryotic translation initiation factor 3 subunit M</fullName>
    </submittedName>
</protein>
<evidence type="ECO:0000313" key="3">
    <source>
        <dbReference type="EMBL" id="CCF73047.1"/>
    </source>
</evidence>
<dbReference type="Pfam" id="PF01399">
    <property type="entry name" value="PCI"/>
    <property type="match status" value="1"/>
</dbReference>
<evidence type="ECO:0000256" key="1">
    <source>
        <dbReference type="ARBA" id="ARBA00008482"/>
    </source>
</evidence>
<dbReference type="InterPro" id="IPR036390">
    <property type="entry name" value="WH_DNA-bd_sf"/>
</dbReference>
<evidence type="ECO:0000313" key="4">
    <source>
        <dbReference type="Proteomes" id="UP000002899"/>
    </source>
</evidence>
<dbReference type="PANTHER" id="PTHR15350">
    <property type="entry name" value="COP9 SIGNALOSOME COMPLEX SUBUNIT 7/DENDRITIC CELL PROTEIN GA17"/>
    <property type="match status" value="1"/>
</dbReference>
<sequence length="433" mass="49906">MSLFVPLSDDMEGTISAVSLGDYILSIMKKLKPKSASSYYEKLIDQFTEKNGEQVIKNPLELFKLFLSEHEMVLDHLKDAIDNNTTSVILLATENNVQVEKETSLTIGEANRGVEEYFTILMYMLQLRFKETDLMDEAVGCLLEVLAKDHRFPELRIKAMQLLYNTLIDSPKQRARVLIAILNYASNANCFGIIIQYIRFIYEWIKTVQLDDTQKVKVYHLIAQELEIFGKLEESYLFWKLRAEHCKTPELIESPDTVNATSDLCIKSLKNPNILCYDFLLKYKCVLYLDNTEFKDIYQLVVIMARGNEDELKKFSAENPDFFKKYEIDIEECVQKIRMLSLEVIVNGLCSITMSELSDKVGLSAQETEELVVSAISRGVINALEDQKNQTLYIKSAMKREFNKARWEALLNGLQIYKNSIARFNTMKPESVN</sequence>
<dbReference type="PROSITE" id="PS50250">
    <property type="entry name" value="PCI"/>
    <property type="match status" value="1"/>
</dbReference>
<dbReference type="InterPro" id="IPR045237">
    <property type="entry name" value="COPS7/eIF3m"/>
</dbReference>
<dbReference type="GO" id="GO:0005852">
    <property type="term" value="C:eukaryotic translation initiation factor 3 complex"/>
    <property type="evidence" value="ECO:0007669"/>
    <property type="project" value="TreeGrafter"/>
</dbReference>
<gene>
    <name evidence="3" type="ORF">BMR1_01G02955</name>
</gene>
<name>I7J5M9_BABMR</name>
<keyword evidence="4" id="KW-1185">Reference proteome</keyword>
<dbReference type="GO" id="GO:0002183">
    <property type="term" value="P:cytoplasmic translational initiation"/>
    <property type="evidence" value="ECO:0007669"/>
    <property type="project" value="TreeGrafter"/>
</dbReference>
<dbReference type="InterPro" id="IPR000717">
    <property type="entry name" value="PCI_dom"/>
</dbReference>
<organism evidence="3 4">
    <name type="scientific">Babesia microti (strain RI)</name>
    <dbReference type="NCBI Taxonomy" id="1133968"/>
    <lineage>
        <taxon>Eukaryota</taxon>
        <taxon>Sar</taxon>
        <taxon>Alveolata</taxon>
        <taxon>Apicomplexa</taxon>
        <taxon>Aconoidasida</taxon>
        <taxon>Piroplasmida</taxon>
        <taxon>Babesiidae</taxon>
        <taxon>Babesia</taxon>
    </lineage>
</organism>
<dbReference type="VEuPathDB" id="PiroplasmaDB:BMR1_01G02955"/>
<dbReference type="EMBL" id="FO082871">
    <property type="protein sequence ID" value="CCF73047.1"/>
    <property type="molecule type" value="Genomic_DNA"/>
</dbReference>
<dbReference type="GO" id="GO:0003743">
    <property type="term" value="F:translation initiation factor activity"/>
    <property type="evidence" value="ECO:0007669"/>
    <property type="project" value="UniProtKB-KW"/>
</dbReference>
<dbReference type="AlphaFoldDB" id="I7J5M9"/>
<dbReference type="SUPFAM" id="SSF46785">
    <property type="entry name" value="Winged helix' DNA-binding domain"/>
    <property type="match status" value="1"/>
</dbReference>
<dbReference type="GeneID" id="24423665"/>
<reference evidence="3 4" key="1">
    <citation type="journal article" date="2012" name="Nucleic Acids Res.">
        <title>Sequencing of the smallest Apicomplexan genome from the human pathogen Babesia microti.</title>
        <authorList>
            <person name="Cornillot E."/>
            <person name="Hadj-Kaddour K."/>
            <person name="Dassouli A."/>
            <person name="Noel B."/>
            <person name="Ranwez V."/>
            <person name="Vacherie B."/>
            <person name="Augagneur Y."/>
            <person name="Bres V."/>
            <person name="Duclos A."/>
            <person name="Randazzo S."/>
            <person name="Carcy B."/>
            <person name="Debierre-Grockiego F."/>
            <person name="Delbecq S."/>
            <person name="Moubri-Menage K."/>
            <person name="Shams-Eldin H."/>
            <person name="Usmani-Brown S."/>
            <person name="Bringaud F."/>
            <person name="Wincker P."/>
            <person name="Vivares C.P."/>
            <person name="Schwarz R.T."/>
            <person name="Schetters T.P."/>
            <person name="Krause P.J."/>
            <person name="Gorenflot A."/>
            <person name="Berry V."/>
            <person name="Barbe V."/>
            <person name="Ben Mamoun C."/>
        </authorList>
    </citation>
    <scope>NUCLEOTIDE SEQUENCE [LARGE SCALE GENOMIC DNA]</scope>
    <source>
        <strain evidence="3 4">RI</strain>
    </source>
</reference>
<evidence type="ECO:0000259" key="2">
    <source>
        <dbReference type="PROSITE" id="PS50250"/>
    </source>
</evidence>
<dbReference type="OrthoDB" id="10267031at2759"/>
<dbReference type="Proteomes" id="UP000002899">
    <property type="component" value="Chromosome I"/>
</dbReference>
<dbReference type="PANTHER" id="PTHR15350:SF2">
    <property type="entry name" value="EUKARYOTIC TRANSLATION INITIATION FACTOR 3 SUBUNIT M"/>
    <property type="match status" value="1"/>
</dbReference>
<comment type="similarity">
    <text evidence="1">Belongs to the CSN7/EIF3M family. CSN7 subfamily.</text>
</comment>
<dbReference type="OMA" id="VCLKALW"/>
<reference evidence="3 4" key="2">
    <citation type="journal article" date="2013" name="PLoS ONE">
        <title>Whole genome mapping and re-organization of the nuclear and mitochondrial genomes of Babesia microti isolates.</title>
        <authorList>
            <person name="Cornillot E."/>
            <person name="Dassouli A."/>
            <person name="Garg A."/>
            <person name="Pachikara N."/>
            <person name="Randazzo S."/>
            <person name="Depoix D."/>
            <person name="Carcy B."/>
            <person name="Delbecq S."/>
            <person name="Frutos R."/>
            <person name="Silva J.C."/>
            <person name="Sutton R."/>
            <person name="Krause P.J."/>
            <person name="Mamoun C.B."/>
        </authorList>
    </citation>
    <scope>NUCLEOTIDE SEQUENCE [LARGE SCALE GENOMIC DNA]</scope>
    <source>
        <strain evidence="3 4">RI</strain>
    </source>
</reference>
<proteinExistence type="inferred from homology"/>
<accession>I7J5M9</accession>
<dbReference type="KEGG" id="bmic:BMR1_01G02955"/>
<keyword evidence="3" id="KW-0648">Protein biosynthesis</keyword>
<keyword evidence="3" id="KW-0396">Initiation factor</keyword>
<dbReference type="RefSeq" id="XP_012647656.1">
    <property type="nucleotide sequence ID" value="XM_012792202.1"/>
</dbReference>